<keyword evidence="2" id="KW-1185">Reference proteome</keyword>
<dbReference type="AlphaFoldDB" id="A0A1I0E065"/>
<protein>
    <submittedName>
        <fullName evidence="1">Uncharacterized protein</fullName>
    </submittedName>
</protein>
<evidence type="ECO:0000313" key="2">
    <source>
        <dbReference type="Proteomes" id="UP000199568"/>
    </source>
</evidence>
<accession>A0A1I0E065</accession>
<dbReference type="STRING" id="426128.SAMN05660297_02205"/>
<proteinExistence type="predicted"/>
<dbReference type="RefSeq" id="WP_090443707.1">
    <property type="nucleotide sequence ID" value="NZ_FOHU01000009.1"/>
</dbReference>
<dbReference type="Proteomes" id="UP000199568">
    <property type="component" value="Unassembled WGS sequence"/>
</dbReference>
<evidence type="ECO:0000313" key="1">
    <source>
        <dbReference type="EMBL" id="SET37534.1"/>
    </source>
</evidence>
<reference evidence="1 2" key="1">
    <citation type="submission" date="2016-10" db="EMBL/GenBank/DDBJ databases">
        <authorList>
            <person name="de Groot N.N."/>
        </authorList>
    </citation>
    <scope>NUCLEOTIDE SEQUENCE [LARGE SCALE GENOMIC DNA]</scope>
    <source>
        <strain evidence="1 2">DSM 18979</strain>
    </source>
</reference>
<gene>
    <name evidence="1" type="ORF">SAMN05660297_02205</name>
</gene>
<sequence length="230" mass="27481">MGKVKKNQIKSMYDCVSDLRNNIDTIVGLLRSYYSEKEIKSTHSNSQDMEKFGFIKERQRNILNISPVGLVYCETQETLEREAIKRIQILFYCVEDIYPFWILLKLLYENRELTRENVNNIMDIPVEEIREYLEGRKRITLSNKSFSKDKTEMYTYIANFMVNTGFVSSEKEGRRLSKLVLREDKNKFIQRILRRYPTINKKTNETLYRELYQSDGLEEKIDKFLMGVDQ</sequence>
<dbReference type="EMBL" id="FOHU01000009">
    <property type="protein sequence ID" value="SET37534.1"/>
    <property type="molecule type" value="Genomic_DNA"/>
</dbReference>
<name>A0A1I0E065_9FIRM</name>
<organism evidence="1 2">
    <name type="scientific">Natronincola peptidivorans</name>
    <dbReference type="NCBI Taxonomy" id="426128"/>
    <lineage>
        <taxon>Bacteria</taxon>
        <taxon>Bacillati</taxon>
        <taxon>Bacillota</taxon>
        <taxon>Clostridia</taxon>
        <taxon>Peptostreptococcales</taxon>
        <taxon>Natronincolaceae</taxon>
        <taxon>Natronincola</taxon>
    </lineage>
</organism>